<accession>H3HC75</accession>
<evidence type="ECO:0000313" key="3">
    <source>
        <dbReference type="EnsemblProtists" id="Phyra94880"/>
    </source>
</evidence>
<dbReference type="GO" id="GO:0016567">
    <property type="term" value="P:protein ubiquitination"/>
    <property type="evidence" value="ECO:0000318"/>
    <property type="project" value="GO_Central"/>
</dbReference>
<evidence type="ECO:0000259" key="2">
    <source>
        <dbReference type="SMART" id="SM00327"/>
    </source>
</evidence>
<dbReference type="SMART" id="SM00327">
    <property type="entry name" value="VWA"/>
    <property type="match status" value="1"/>
</dbReference>
<dbReference type="VEuPathDB" id="FungiDB:KRP23_13589"/>
<dbReference type="EMBL" id="DS566023">
    <property type="status" value="NOT_ANNOTATED_CDS"/>
    <property type="molecule type" value="Genomic_DNA"/>
</dbReference>
<dbReference type="PANTHER" id="PTHR45751">
    <property type="entry name" value="COPINE FAMILY PROTEIN 1"/>
    <property type="match status" value="1"/>
</dbReference>
<dbReference type="InterPro" id="IPR036465">
    <property type="entry name" value="vWFA_dom_sf"/>
</dbReference>
<reference evidence="4" key="1">
    <citation type="journal article" date="2006" name="Science">
        <title>Phytophthora genome sequences uncover evolutionary origins and mechanisms of pathogenesis.</title>
        <authorList>
            <person name="Tyler B.M."/>
            <person name="Tripathy S."/>
            <person name="Zhang X."/>
            <person name="Dehal P."/>
            <person name="Jiang R.H."/>
            <person name="Aerts A."/>
            <person name="Arredondo F.D."/>
            <person name="Baxter L."/>
            <person name="Bensasson D."/>
            <person name="Beynon J.L."/>
            <person name="Chapman J."/>
            <person name="Damasceno C.M."/>
            <person name="Dorrance A.E."/>
            <person name="Dou D."/>
            <person name="Dickerman A.W."/>
            <person name="Dubchak I.L."/>
            <person name="Garbelotto M."/>
            <person name="Gijzen M."/>
            <person name="Gordon S.G."/>
            <person name="Govers F."/>
            <person name="Grunwald N.J."/>
            <person name="Huang W."/>
            <person name="Ivors K.L."/>
            <person name="Jones R.W."/>
            <person name="Kamoun S."/>
            <person name="Krampis K."/>
            <person name="Lamour K.H."/>
            <person name="Lee M.K."/>
            <person name="McDonald W.H."/>
            <person name="Medina M."/>
            <person name="Meijer H.J."/>
            <person name="Nordberg E.K."/>
            <person name="Maclean D.J."/>
            <person name="Ospina-Giraldo M.D."/>
            <person name="Morris P.F."/>
            <person name="Phuntumart V."/>
            <person name="Putnam N.H."/>
            <person name="Rash S."/>
            <person name="Rose J.K."/>
            <person name="Sakihama Y."/>
            <person name="Salamov A.A."/>
            <person name="Savidor A."/>
            <person name="Scheuring C.F."/>
            <person name="Smith B.M."/>
            <person name="Sobral B.W."/>
            <person name="Terry A."/>
            <person name="Torto-Alalibo T.A."/>
            <person name="Win J."/>
            <person name="Xu Z."/>
            <person name="Zhang H."/>
            <person name="Grigoriev I.V."/>
            <person name="Rokhsar D.S."/>
            <person name="Boore J.L."/>
        </authorList>
    </citation>
    <scope>NUCLEOTIDE SEQUENCE [LARGE SCALE GENOMIC DNA]</scope>
    <source>
        <strain evidence="4">Pr102</strain>
    </source>
</reference>
<dbReference type="GO" id="GO:0005634">
    <property type="term" value="C:nucleus"/>
    <property type="evidence" value="ECO:0000318"/>
    <property type="project" value="GO_Central"/>
</dbReference>
<dbReference type="GO" id="GO:0004842">
    <property type="term" value="F:ubiquitin-protein transferase activity"/>
    <property type="evidence" value="ECO:0000318"/>
    <property type="project" value="GO_Central"/>
</dbReference>
<organism evidence="3 4">
    <name type="scientific">Phytophthora ramorum</name>
    <name type="common">Sudden oak death agent</name>
    <dbReference type="NCBI Taxonomy" id="164328"/>
    <lineage>
        <taxon>Eukaryota</taxon>
        <taxon>Sar</taxon>
        <taxon>Stramenopiles</taxon>
        <taxon>Oomycota</taxon>
        <taxon>Peronosporomycetes</taxon>
        <taxon>Peronosporales</taxon>
        <taxon>Peronosporaceae</taxon>
        <taxon>Phytophthora</taxon>
    </lineage>
</organism>
<dbReference type="Proteomes" id="UP000005238">
    <property type="component" value="Unassembled WGS sequence"/>
</dbReference>
<name>H3HC75_PHYRM</name>
<feature type="region of interest" description="Disordered" evidence="1">
    <location>
        <begin position="1"/>
        <end position="25"/>
    </location>
</feature>
<sequence>MPKRVHDENEADNTPTDDPPSKAAKSSAACEFCGKTFTTRGMSRHHSSCSKKRESDKAVAKRTRSYNFMILNAGVFQTVLSFLGNQTLTKLQMISGENYPQCEPQLARYCCKCENDNPVILQGLCRQCESQLDSYMPRTIKEIAKNNYGVKDQDFHSIPCEVRKRYTLFDRITLENHMIRTCGSKMRWVRYLAKKDCRKKKLNATLHRKDEEADAFLEQLAPGFADRRFVELRAALGKCGLTIRSDSRLCKDYIAVGHGNIGSVVDTMEEMNFLFTHTDYPKRCENKIDRIRSDEFGDFHMWYPRVEYRDMLQGCRDEAKIELCVEYLGKNDKGLKLPRKWENCRQPQKPAPLSRAISDRFRHFGTGNMNLESSNMMFAIDYTTANLTSGAQSFGGKCLHALDPSKETQNPYQEALTRLGRVLVEFDDDRSIQVSGFGDAKTPDNAVFSFTPENPMEGCKSFNEIWHRYHDLTPSVALGHKPVNLGPVIRYATAIAREVTGFHMLIVLVSSQLVNEHLADTAQAIVDASMLPLSIIVIGMGDGPWDNMKVLDDQLPQRQFDNFNFVSFQKVRHTATEERNVFVHRIQDDKAEPTAAPCELDPMDLLFTMQILMEVPAQYEAMCKLNLL</sequence>
<proteinExistence type="predicted"/>
<protein>
    <recommendedName>
        <fullName evidence="2">VWFA domain-containing protein</fullName>
    </recommendedName>
</protein>
<dbReference type="AlphaFoldDB" id="H3HC75"/>
<dbReference type="SUPFAM" id="SSF53300">
    <property type="entry name" value="vWA-like"/>
    <property type="match status" value="1"/>
</dbReference>
<dbReference type="InterPro" id="IPR002035">
    <property type="entry name" value="VWF_A"/>
</dbReference>
<dbReference type="HOGENOM" id="CLU_435811_0_0_1"/>
<reference evidence="3" key="2">
    <citation type="submission" date="2015-06" db="UniProtKB">
        <authorList>
            <consortium name="EnsemblProtists"/>
        </authorList>
    </citation>
    <scope>IDENTIFICATION</scope>
    <source>
        <strain evidence="3">Pr102</strain>
    </source>
</reference>
<feature type="domain" description="VWFA" evidence="2">
    <location>
        <begin position="373"/>
        <end position="570"/>
    </location>
</feature>
<dbReference type="VEuPathDB" id="FungiDB:KRP22_12572"/>
<dbReference type="eggNOG" id="KOG1327">
    <property type="taxonomic scope" value="Eukaryota"/>
</dbReference>
<dbReference type="PANTHER" id="PTHR45751:SF11">
    <property type="entry name" value="COPINE FAMILY PROTEIN 2"/>
    <property type="match status" value="1"/>
</dbReference>
<dbReference type="VEuPathDB" id="FungiDB:KRP23_13588"/>
<dbReference type="EnsemblProtists" id="Phyra94880">
    <property type="protein sequence ID" value="Phyra94880"/>
    <property type="gene ID" value="Phyra94880"/>
</dbReference>
<evidence type="ECO:0000256" key="1">
    <source>
        <dbReference type="SAM" id="MobiDB-lite"/>
    </source>
</evidence>
<dbReference type="VEuPathDB" id="FungiDB:KRP22_12573"/>
<keyword evidence="4" id="KW-1185">Reference proteome</keyword>
<dbReference type="Pfam" id="PF07002">
    <property type="entry name" value="Copine"/>
    <property type="match status" value="1"/>
</dbReference>
<dbReference type="InterPro" id="IPR010734">
    <property type="entry name" value="Copine_C"/>
</dbReference>
<dbReference type="InterPro" id="IPR052079">
    <property type="entry name" value="E3_ligase/Copine_domain"/>
</dbReference>
<dbReference type="STRING" id="164328.H3HC75"/>
<dbReference type="InParanoid" id="H3HC75"/>
<evidence type="ECO:0000313" key="4">
    <source>
        <dbReference type="Proteomes" id="UP000005238"/>
    </source>
</evidence>